<name>A0ABT9YF03_9BACI</name>
<comment type="caution">
    <text evidence="1">The sequence shown here is derived from an EMBL/GenBank/DDBJ whole genome shotgun (WGS) entry which is preliminary data.</text>
</comment>
<evidence type="ECO:0000313" key="2">
    <source>
        <dbReference type="Proteomes" id="UP001225034"/>
    </source>
</evidence>
<proteinExistence type="predicted"/>
<evidence type="ECO:0000313" key="1">
    <source>
        <dbReference type="EMBL" id="MDQ0206085.1"/>
    </source>
</evidence>
<accession>A0ABT9YF03</accession>
<reference evidence="1 2" key="1">
    <citation type="submission" date="2023-07" db="EMBL/GenBank/DDBJ databases">
        <title>Genomic Encyclopedia of Type Strains, Phase IV (KMG-IV): sequencing the most valuable type-strain genomes for metagenomic binning, comparative biology and taxonomic classification.</title>
        <authorList>
            <person name="Goeker M."/>
        </authorList>
    </citation>
    <scope>NUCLEOTIDE SEQUENCE [LARGE SCALE GENOMIC DNA]</scope>
    <source>
        <strain evidence="1 2">DSM 19154</strain>
    </source>
</reference>
<gene>
    <name evidence="1" type="ORF">J2S05_000859</name>
</gene>
<keyword evidence="2" id="KW-1185">Reference proteome</keyword>
<sequence>MNHTHNVVINYWDDWAYNDAVGIIANVSKDQKQIKLETDDGEYVYIEVDCLRSVVIL</sequence>
<protein>
    <submittedName>
        <fullName evidence="1">Uncharacterized protein</fullName>
    </submittedName>
</protein>
<organism evidence="1 2">
    <name type="scientific">Alkalicoccobacillus murimartini</name>
    <dbReference type="NCBI Taxonomy" id="171685"/>
    <lineage>
        <taxon>Bacteria</taxon>
        <taxon>Bacillati</taxon>
        <taxon>Bacillota</taxon>
        <taxon>Bacilli</taxon>
        <taxon>Bacillales</taxon>
        <taxon>Bacillaceae</taxon>
        <taxon>Alkalicoccobacillus</taxon>
    </lineage>
</organism>
<dbReference type="EMBL" id="JAUSUA010000001">
    <property type="protein sequence ID" value="MDQ0206085.1"/>
    <property type="molecule type" value="Genomic_DNA"/>
</dbReference>
<dbReference type="Proteomes" id="UP001225034">
    <property type="component" value="Unassembled WGS sequence"/>
</dbReference>